<feature type="domain" description="HTH tetR-type" evidence="3">
    <location>
        <begin position="21"/>
        <end position="81"/>
    </location>
</feature>
<dbReference type="PANTHER" id="PTHR43479">
    <property type="entry name" value="ACREF/ENVCD OPERON REPRESSOR-RELATED"/>
    <property type="match status" value="1"/>
</dbReference>
<dbReference type="STRING" id="398512.Bccel_4528"/>
<comment type="caution">
    <text evidence="4">The sequence shown here is derived from an EMBL/GenBank/DDBJ whole genome shotgun (WGS) entry which is preliminary data.</text>
</comment>
<name>A0A0L6JU64_9FIRM</name>
<evidence type="ECO:0000256" key="1">
    <source>
        <dbReference type="ARBA" id="ARBA00023125"/>
    </source>
</evidence>
<gene>
    <name evidence="4" type="ORF">Bccel_4528</name>
</gene>
<dbReference type="InterPro" id="IPR036271">
    <property type="entry name" value="Tet_transcr_reg_TetR-rel_C_sf"/>
</dbReference>
<accession>A0A0L6JU64</accession>
<reference evidence="5" key="1">
    <citation type="submission" date="2015-07" db="EMBL/GenBank/DDBJ databases">
        <title>Near-Complete Genome Sequence of the Cellulolytic Bacterium Bacteroides (Pseudobacteroides) cellulosolvens ATCC 35603.</title>
        <authorList>
            <person name="Dassa B."/>
            <person name="Utturkar S.M."/>
            <person name="Klingeman D.M."/>
            <person name="Hurt R.A."/>
            <person name="Keller M."/>
            <person name="Xu J."/>
            <person name="Reddy Y.H.K."/>
            <person name="Borovok I."/>
            <person name="Grinberg I.R."/>
            <person name="Lamed R."/>
            <person name="Zhivin O."/>
            <person name="Bayer E.A."/>
            <person name="Brown S.D."/>
        </authorList>
    </citation>
    <scope>NUCLEOTIDE SEQUENCE [LARGE SCALE GENOMIC DNA]</scope>
    <source>
        <strain evidence="5">DSM 2933</strain>
    </source>
</reference>
<dbReference type="Proteomes" id="UP000036923">
    <property type="component" value="Unassembled WGS sequence"/>
</dbReference>
<dbReference type="PRINTS" id="PR00455">
    <property type="entry name" value="HTHTETR"/>
</dbReference>
<keyword evidence="1 2" id="KW-0238">DNA-binding</keyword>
<dbReference type="RefSeq" id="WP_036944373.1">
    <property type="nucleotide sequence ID" value="NZ_JQKC01000028.1"/>
</dbReference>
<evidence type="ECO:0000313" key="5">
    <source>
        <dbReference type="Proteomes" id="UP000036923"/>
    </source>
</evidence>
<dbReference type="GO" id="GO:0003677">
    <property type="term" value="F:DNA binding"/>
    <property type="evidence" value="ECO:0007669"/>
    <property type="project" value="UniProtKB-UniRule"/>
</dbReference>
<dbReference type="EMBL" id="LGTC01000001">
    <property type="protein sequence ID" value="KNY29254.1"/>
    <property type="molecule type" value="Genomic_DNA"/>
</dbReference>
<organism evidence="4 5">
    <name type="scientific">Pseudobacteroides cellulosolvens ATCC 35603 = DSM 2933</name>
    <dbReference type="NCBI Taxonomy" id="398512"/>
    <lineage>
        <taxon>Bacteria</taxon>
        <taxon>Bacillati</taxon>
        <taxon>Bacillota</taxon>
        <taxon>Clostridia</taxon>
        <taxon>Eubacteriales</taxon>
        <taxon>Oscillospiraceae</taxon>
        <taxon>Pseudobacteroides</taxon>
    </lineage>
</organism>
<dbReference type="PROSITE" id="PS50977">
    <property type="entry name" value="HTH_TETR_2"/>
    <property type="match status" value="1"/>
</dbReference>
<dbReference type="PATRIC" id="fig|398512.5.peg.4744"/>
<feature type="DNA-binding region" description="H-T-H motif" evidence="2">
    <location>
        <begin position="44"/>
        <end position="63"/>
    </location>
</feature>
<sequence>MSSDNILDKIYEKSKLSNKETTKQQKIVEIAIKMFAEKGYANTSTSEIAKAAGVAEGTIFRHYGTKENLLMWVITPFLKDLIPVIAREFIEGIDKDAKSLEEFVRIVIQNRYEFINKNQDIFCIVVKEFLYKDVLIKEFIPYMSNYVLDFIYTTLDKFKASGEIIDLPNPVIIRMILTSVFGYFTMRFLLLKEYNISGKEEEIELLTRFISRGLKAP</sequence>
<evidence type="ECO:0000256" key="2">
    <source>
        <dbReference type="PROSITE-ProRule" id="PRU00335"/>
    </source>
</evidence>
<protein>
    <submittedName>
        <fullName evidence="4">Transcriptional regulator, TetR family</fullName>
    </submittedName>
</protein>
<keyword evidence="5" id="KW-1185">Reference proteome</keyword>
<dbReference type="PANTHER" id="PTHR43479:SF11">
    <property type="entry name" value="ACREF_ENVCD OPERON REPRESSOR-RELATED"/>
    <property type="match status" value="1"/>
</dbReference>
<dbReference type="Gene3D" id="1.10.357.10">
    <property type="entry name" value="Tetracycline Repressor, domain 2"/>
    <property type="match status" value="1"/>
</dbReference>
<proteinExistence type="predicted"/>
<dbReference type="InterPro" id="IPR009057">
    <property type="entry name" value="Homeodomain-like_sf"/>
</dbReference>
<dbReference type="eggNOG" id="COG1309">
    <property type="taxonomic scope" value="Bacteria"/>
</dbReference>
<dbReference type="SUPFAM" id="SSF48498">
    <property type="entry name" value="Tetracyclin repressor-like, C-terminal domain"/>
    <property type="match status" value="1"/>
</dbReference>
<evidence type="ECO:0000313" key="4">
    <source>
        <dbReference type="EMBL" id="KNY29254.1"/>
    </source>
</evidence>
<dbReference type="AlphaFoldDB" id="A0A0L6JU64"/>
<dbReference type="InterPro" id="IPR050624">
    <property type="entry name" value="HTH-type_Tx_Regulator"/>
</dbReference>
<dbReference type="Pfam" id="PF00440">
    <property type="entry name" value="TetR_N"/>
    <property type="match status" value="1"/>
</dbReference>
<evidence type="ECO:0000259" key="3">
    <source>
        <dbReference type="PROSITE" id="PS50977"/>
    </source>
</evidence>
<dbReference type="OrthoDB" id="9780824at2"/>
<dbReference type="SUPFAM" id="SSF46689">
    <property type="entry name" value="Homeodomain-like"/>
    <property type="match status" value="1"/>
</dbReference>
<dbReference type="InterPro" id="IPR001647">
    <property type="entry name" value="HTH_TetR"/>
</dbReference>